<comment type="caution">
    <text evidence="1">The sequence shown here is derived from an EMBL/GenBank/DDBJ whole genome shotgun (WGS) entry which is preliminary data.</text>
</comment>
<keyword evidence="2" id="KW-1185">Reference proteome</keyword>
<name>A0ABU6IQZ6_9FLAO</name>
<organism evidence="1 2">
    <name type="scientific">Flagellimonas halotolerans</name>
    <dbReference type="NCBI Taxonomy" id="3112164"/>
    <lineage>
        <taxon>Bacteria</taxon>
        <taxon>Pseudomonadati</taxon>
        <taxon>Bacteroidota</taxon>
        <taxon>Flavobacteriia</taxon>
        <taxon>Flavobacteriales</taxon>
        <taxon>Flavobacteriaceae</taxon>
        <taxon>Flagellimonas</taxon>
    </lineage>
</organism>
<evidence type="ECO:0000313" key="1">
    <source>
        <dbReference type="EMBL" id="MEC4265544.1"/>
    </source>
</evidence>
<accession>A0ABU6IQZ6</accession>
<gene>
    <name evidence="1" type="ORF">VOP03_09315</name>
</gene>
<dbReference type="RefSeq" id="WP_326278549.1">
    <property type="nucleotide sequence ID" value="NZ_JAYKYV010000006.1"/>
</dbReference>
<evidence type="ECO:0000313" key="2">
    <source>
        <dbReference type="Proteomes" id="UP001355298"/>
    </source>
</evidence>
<proteinExistence type="predicted"/>
<reference evidence="1 2" key="1">
    <citation type="submission" date="2024-01" db="EMBL/GenBank/DDBJ databases">
        <title>The strains designed SYSU M86414 and SYSU M84420 isolated from the marine sediment in San Sha City (Hainan Province, China).</title>
        <authorList>
            <person name="Guo D."/>
        </authorList>
    </citation>
    <scope>NUCLEOTIDE SEQUENCE [LARGE SCALE GENOMIC DNA]</scope>
    <source>
        <strain evidence="1 2">SYSU M84420</strain>
    </source>
</reference>
<dbReference type="InterPro" id="IPR059206">
    <property type="entry name" value="Sll1717-like"/>
</dbReference>
<protein>
    <submittedName>
        <fullName evidence="1">Uncharacterized protein</fullName>
    </submittedName>
</protein>
<dbReference type="NCBIfam" id="NF047389">
    <property type="entry name" value="ATPase_Sll1717"/>
    <property type="match status" value="1"/>
</dbReference>
<dbReference type="EMBL" id="JAYMGW010000006">
    <property type="protein sequence ID" value="MEC4265544.1"/>
    <property type="molecule type" value="Genomic_DNA"/>
</dbReference>
<dbReference type="Proteomes" id="UP001355298">
    <property type="component" value="Unassembled WGS sequence"/>
</dbReference>
<sequence length="494" mass="57947">MIDIKDWLPEFEVSAETDSELQKYFLQTPEVQKILNRKYWLVLGRKGTGKTAIFKYLESSQPDELNGNYVISLNFKDYPWPAHRLYKESLAGELSAYQKSWRFLFFVKLISKLIELKELKGESLSSELKWAKKYINKVFGNPDPTLLEVLFSKLARIKKLKGPGADLEDIDFNVGEVSFDEVADNKELQSNLRSNAFTLLNYFETIFKNNVGDFKFFIIMDQLDENWLSSEIEEYSKVLINLINVARNISTDSKLNKNLKIIPFLRTDIYDTLKFNDKNKLFQDTAIVISWTNESLDDMFFERVKKYKPSDLDLDMSKKSGALFEVTYVRQGTPPFNFITRRSFFRPRDVIVYFNKIREQHTANKTGLYTSKELYDAAVEASTSVYNEIIDEWSNQFPNIERLLTVLQIISVETFEFEDFSDKYKLEFSEATEGDLRKDLNFLFNNSIIGQKKQGRWEYVSSLPNLKINIEKDFRTHQSLKYRLQLIESRPSQN</sequence>